<evidence type="ECO:0000256" key="1">
    <source>
        <dbReference type="ARBA" id="ARBA00004127"/>
    </source>
</evidence>
<feature type="transmembrane region" description="Helical" evidence="10">
    <location>
        <begin position="442"/>
        <end position="459"/>
    </location>
</feature>
<feature type="transmembrane region" description="Helical" evidence="10">
    <location>
        <begin position="143"/>
        <end position="164"/>
    </location>
</feature>
<feature type="domain" description="Protein O-mannosyl-transferase C-terminal four TM" evidence="12">
    <location>
        <begin position="351"/>
        <end position="542"/>
    </location>
</feature>
<accession>A0ABN2SYB5</accession>
<evidence type="ECO:0000313" key="14">
    <source>
        <dbReference type="Proteomes" id="UP001500326"/>
    </source>
</evidence>
<dbReference type="EMBL" id="BAAAOH010000001">
    <property type="protein sequence ID" value="GAA1993637.1"/>
    <property type="molecule type" value="Genomic_DNA"/>
</dbReference>
<dbReference type="PANTHER" id="PTHR10050">
    <property type="entry name" value="DOLICHYL-PHOSPHATE-MANNOSE--PROTEIN MANNOSYLTRANSFERASE"/>
    <property type="match status" value="1"/>
</dbReference>
<protein>
    <recommendedName>
        <fullName evidence="9 10">Polyprenol-phosphate-mannose--protein mannosyltransferase</fullName>
        <ecNumber evidence="10">2.4.1.-</ecNumber>
    </recommendedName>
</protein>
<evidence type="ECO:0000256" key="3">
    <source>
        <dbReference type="ARBA" id="ARBA00007222"/>
    </source>
</evidence>
<name>A0ABN2SYB5_9MICO</name>
<comment type="caution">
    <text evidence="13">The sequence shown here is derived from an EMBL/GenBank/DDBJ whole genome shotgun (WGS) entry which is preliminary data.</text>
</comment>
<evidence type="ECO:0000256" key="8">
    <source>
        <dbReference type="ARBA" id="ARBA00023136"/>
    </source>
</evidence>
<proteinExistence type="inferred from homology"/>
<dbReference type="InterPro" id="IPR027005">
    <property type="entry name" value="PMT-like"/>
</dbReference>
<evidence type="ECO:0000259" key="11">
    <source>
        <dbReference type="Pfam" id="PF02366"/>
    </source>
</evidence>
<keyword evidence="5 10" id="KW-0808">Transferase</keyword>
<dbReference type="Pfam" id="PF02366">
    <property type="entry name" value="PMT"/>
    <property type="match status" value="1"/>
</dbReference>
<comment type="subcellular location">
    <subcellularLocation>
        <location evidence="10">Cell membrane</location>
    </subcellularLocation>
    <subcellularLocation>
        <location evidence="1">Endomembrane system</location>
        <topology evidence="1">Multi-pass membrane protein</topology>
    </subcellularLocation>
</comment>
<evidence type="ECO:0000256" key="7">
    <source>
        <dbReference type="ARBA" id="ARBA00022989"/>
    </source>
</evidence>
<gene>
    <name evidence="13" type="ORF">GCM10009777_31540</name>
</gene>
<dbReference type="EC" id="2.4.1.-" evidence="10"/>
<comment type="pathway">
    <text evidence="2 10">Protein modification; protein glycosylation.</text>
</comment>
<evidence type="ECO:0000256" key="2">
    <source>
        <dbReference type="ARBA" id="ARBA00004922"/>
    </source>
</evidence>
<feature type="transmembrane region" description="Helical" evidence="10">
    <location>
        <begin position="194"/>
        <end position="212"/>
    </location>
</feature>
<feature type="domain" description="ArnT-like N-terminal" evidence="11">
    <location>
        <begin position="126"/>
        <end position="317"/>
    </location>
</feature>
<reference evidence="13 14" key="1">
    <citation type="journal article" date="2019" name="Int. J. Syst. Evol. Microbiol.">
        <title>The Global Catalogue of Microorganisms (GCM) 10K type strain sequencing project: providing services to taxonomists for standard genome sequencing and annotation.</title>
        <authorList>
            <consortium name="The Broad Institute Genomics Platform"/>
            <consortium name="The Broad Institute Genome Sequencing Center for Infectious Disease"/>
            <person name="Wu L."/>
            <person name="Ma J."/>
        </authorList>
    </citation>
    <scope>NUCLEOTIDE SEQUENCE [LARGE SCALE GENOMIC DNA]</scope>
    <source>
        <strain evidence="13 14">JCM 14902</strain>
    </source>
</reference>
<keyword evidence="4 10" id="KW-0328">Glycosyltransferase</keyword>
<dbReference type="RefSeq" id="WP_344064365.1">
    <property type="nucleotide sequence ID" value="NZ_BAAAOH010000001.1"/>
</dbReference>
<dbReference type="Proteomes" id="UP001500326">
    <property type="component" value="Unassembled WGS sequence"/>
</dbReference>
<feature type="transmembrane region" description="Helical" evidence="10">
    <location>
        <begin position="465"/>
        <end position="484"/>
    </location>
</feature>
<keyword evidence="6 10" id="KW-0812">Transmembrane</keyword>
<evidence type="ECO:0000256" key="10">
    <source>
        <dbReference type="RuleBase" id="RU367007"/>
    </source>
</evidence>
<dbReference type="Pfam" id="PF16192">
    <property type="entry name" value="PMT_4TMC"/>
    <property type="match status" value="1"/>
</dbReference>
<keyword evidence="7 10" id="KW-1133">Transmembrane helix</keyword>
<evidence type="ECO:0000256" key="4">
    <source>
        <dbReference type="ARBA" id="ARBA00022676"/>
    </source>
</evidence>
<dbReference type="PANTHER" id="PTHR10050:SF46">
    <property type="entry name" value="PROTEIN O-MANNOSYL-TRANSFERASE 2"/>
    <property type="match status" value="1"/>
</dbReference>
<sequence length="543" mass="60533">MTHAAEQEAAPPSEPLWPATRPSLYDRFSARLQSDPRAMRLYSWLGPTIVVLVAAVLRLWDLGNAHDLMNQFDETYYVKDAWTLSRLGYEGSWKAEGDVTANDRFLSGDVNSFSTDPSFVVHPPLGKWLISLGMMAITPTNGWGWRITTALLGTAAVLVLMLIAKRMTRSTTFAVIVGLLMAIDGLAISMSRVALLDTPLLFFVLLAFWFILKDRERTMTRIAETVAARYEGDQAPLWGPILWNRPWIVAAGAALGAASAVKWSGVWVLAGLGVYLVVTDALARRRAGVLVWTTDALRQAGATFVLLVPVAFVVYLASWTGWLVTDGGYDRHAADGSPATGIWSWVPLPLQSLWIDHVTMYNAAAGIVSDHVYKSPAWQWPLLLRPTGMYYHHDALGQNGCESVNGCSAVIASMPNPLIWYAGVAAVLYLAYRFVIVRDWRYALVLTGVVVTYVPWLFFPERTVFQFYTVLTLPFMLLALTFALRDIAGPRHADPYRRLTGQRLVWVFLVVAIALSVFWYPVISAMAVPYDFWHAHIWMTGWA</sequence>
<feature type="transmembrane region" description="Helical" evidence="10">
    <location>
        <begin position="171"/>
        <end position="188"/>
    </location>
</feature>
<evidence type="ECO:0000313" key="13">
    <source>
        <dbReference type="EMBL" id="GAA1993637.1"/>
    </source>
</evidence>
<keyword evidence="14" id="KW-1185">Reference proteome</keyword>
<comment type="similarity">
    <text evidence="3 10">Belongs to the glycosyltransferase 39 family.</text>
</comment>
<evidence type="ECO:0000256" key="5">
    <source>
        <dbReference type="ARBA" id="ARBA00022679"/>
    </source>
</evidence>
<feature type="transmembrane region" description="Helical" evidence="10">
    <location>
        <begin position="418"/>
        <end position="435"/>
    </location>
</feature>
<organism evidence="13 14">
    <name type="scientific">Microbacterium pumilum</name>
    <dbReference type="NCBI Taxonomy" id="344165"/>
    <lineage>
        <taxon>Bacteria</taxon>
        <taxon>Bacillati</taxon>
        <taxon>Actinomycetota</taxon>
        <taxon>Actinomycetes</taxon>
        <taxon>Micrococcales</taxon>
        <taxon>Microbacteriaceae</taxon>
        <taxon>Microbacterium</taxon>
    </lineage>
</organism>
<comment type="function">
    <text evidence="10">Protein O-mannosyltransferase that catalyzes the transfer of a single mannose residue from a polyprenol phospho-mannosyl lipidic donor to the hydroxyl group of selected serine and threonine residues in acceptor proteins.</text>
</comment>
<keyword evidence="10" id="KW-1003">Cell membrane</keyword>
<evidence type="ECO:0000256" key="6">
    <source>
        <dbReference type="ARBA" id="ARBA00022692"/>
    </source>
</evidence>
<feature type="transmembrane region" description="Helical" evidence="10">
    <location>
        <begin position="304"/>
        <end position="324"/>
    </location>
</feature>
<dbReference type="InterPro" id="IPR003342">
    <property type="entry name" value="ArnT-like_N"/>
</dbReference>
<keyword evidence="8 10" id="KW-0472">Membrane</keyword>
<dbReference type="InterPro" id="IPR032421">
    <property type="entry name" value="PMT_4TMC"/>
</dbReference>
<feature type="transmembrane region" description="Helical" evidence="10">
    <location>
        <begin position="504"/>
        <end position="523"/>
    </location>
</feature>
<feature type="transmembrane region" description="Helical" evidence="10">
    <location>
        <begin position="41"/>
        <end position="60"/>
    </location>
</feature>
<evidence type="ECO:0000259" key="12">
    <source>
        <dbReference type="Pfam" id="PF16192"/>
    </source>
</evidence>
<evidence type="ECO:0000256" key="9">
    <source>
        <dbReference type="ARBA" id="ARBA00093617"/>
    </source>
</evidence>